<gene>
    <name evidence="13" type="ORF">M436DRAFT_35633</name>
</gene>
<dbReference type="RefSeq" id="XP_013431705.1">
    <property type="nucleotide sequence ID" value="XM_013576251.1"/>
</dbReference>
<feature type="signal peptide" evidence="11">
    <location>
        <begin position="1"/>
        <end position="21"/>
    </location>
</feature>
<feature type="transmembrane region" description="Helical" evidence="10">
    <location>
        <begin position="256"/>
        <end position="277"/>
    </location>
</feature>
<protein>
    <submittedName>
        <fullName evidence="13">Mannose 6-phosphate receptor domain-containing protein</fullName>
    </submittedName>
</protein>
<keyword evidence="7" id="KW-1015">Disulfide bond</keyword>
<evidence type="ECO:0000256" key="7">
    <source>
        <dbReference type="ARBA" id="ARBA00023157"/>
    </source>
</evidence>
<feature type="region of interest" description="Disordered" evidence="9">
    <location>
        <begin position="301"/>
        <end position="327"/>
    </location>
</feature>
<evidence type="ECO:0000256" key="9">
    <source>
        <dbReference type="SAM" id="MobiDB-lite"/>
    </source>
</evidence>
<dbReference type="AlphaFoldDB" id="A0A074WWW0"/>
<dbReference type="PROSITE" id="PS51914">
    <property type="entry name" value="MRH"/>
    <property type="match status" value="1"/>
</dbReference>
<evidence type="ECO:0000256" key="11">
    <source>
        <dbReference type="SAM" id="SignalP"/>
    </source>
</evidence>
<dbReference type="InterPro" id="IPR044865">
    <property type="entry name" value="MRH_dom"/>
</dbReference>
<evidence type="ECO:0000256" key="1">
    <source>
        <dbReference type="ARBA" id="ARBA00004308"/>
    </source>
</evidence>
<dbReference type="HOGENOM" id="CLU_064145_0_0_1"/>
<feature type="domain" description="MRH" evidence="12">
    <location>
        <begin position="34"/>
        <end position="211"/>
    </location>
</feature>
<keyword evidence="8" id="KW-0325">Glycoprotein</keyword>
<dbReference type="GO" id="GO:0007034">
    <property type="term" value="P:vacuolar transport"/>
    <property type="evidence" value="ECO:0007669"/>
    <property type="project" value="TreeGrafter"/>
</dbReference>
<evidence type="ECO:0000259" key="12">
    <source>
        <dbReference type="PROSITE" id="PS51914"/>
    </source>
</evidence>
<dbReference type="Proteomes" id="UP000027730">
    <property type="component" value="Unassembled WGS sequence"/>
</dbReference>
<keyword evidence="6 10" id="KW-0472">Membrane</keyword>
<dbReference type="InterPro" id="IPR009011">
    <property type="entry name" value="Man6P_isomerase_rcpt-bd_dom_sf"/>
</dbReference>
<keyword evidence="3 10" id="KW-0812">Transmembrane</keyword>
<evidence type="ECO:0000256" key="6">
    <source>
        <dbReference type="ARBA" id="ARBA00023136"/>
    </source>
</evidence>
<accession>A0A074WWW0</accession>
<dbReference type="FunFam" id="2.70.130.10:FF:000024">
    <property type="entry name" value="Putative vacuolar sorting receptor"/>
    <property type="match status" value="1"/>
</dbReference>
<keyword evidence="2" id="KW-0813">Transport</keyword>
<keyword evidence="5 10" id="KW-1133">Transmembrane helix</keyword>
<feature type="compositionally biased region" description="Basic and acidic residues" evidence="9">
    <location>
        <begin position="309"/>
        <end position="319"/>
    </location>
</feature>
<reference evidence="13 14" key="1">
    <citation type="journal article" date="2014" name="BMC Genomics">
        <title>Genome sequencing of four Aureobasidium pullulans varieties: biotechnological potential, stress tolerance, and description of new species.</title>
        <authorList>
            <person name="Gostin Ar C."/>
            <person name="Ohm R.A."/>
            <person name="Kogej T."/>
            <person name="Sonjak S."/>
            <person name="Turk M."/>
            <person name="Zajc J."/>
            <person name="Zalar P."/>
            <person name="Grube M."/>
            <person name="Sun H."/>
            <person name="Han J."/>
            <person name="Sharma A."/>
            <person name="Chiniquy J."/>
            <person name="Ngan C.Y."/>
            <person name="Lipzen A."/>
            <person name="Barry K."/>
            <person name="Grigoriev I.V."/>
            <person name="Gunde-Cimerman N."/>
        </authorList>
    </citation>
    <scope>NUCLEOTIDE SEQUENCE [LARGE SCALE GENOMIC DNA]</scope>
    <source>
        <strain evidence="13 14">CBS 147.97</strain>
    </source>
</reference>
<dbReference type="GO" id="GO:0000139">
    <property type="term" value="C:Golgi membrane"/>
    <property type="evidence" value="ECO:0007669"/>
    <property type="project" value="UniProtKB-SubCell"/>
</dbReference>
<keyword evidence="13" id="KW-0675">Receptor</keyword>
<dbReference type="InterPro" id="IPR028927">
    <property type="entry name" value="Man-6-P_rcpt"/>
</dbReference>
<keyword evidence="14" id="KW-1185">Reference proteome</keyword>
<organism evidence="13 14">
    <name type="scientific">Aureobasidium namibiae CBS 147.97</name>
    <dbReference type="NCBI Taxonomy" id="1043004"/>
    <lineage>
        <taxon>Eukaryota</taxon>
        <taxon>Fungi</taxon>
        <taxon>Dikarya</taxon>
        <taxon>Ascomycota</taxon>
        <taxon>Pezizomycotina</taxon>
        <taxon>Dothideomycetes</taxon>
        <taxon>Dothideomycetidae</taxon>
        <taxon>Dothideales</taxon>
        <taxon>Saccotheciaceae</taxon>
        <taxon>Aureobasidium</taxon>
    </lineage>
</organism>
<dbReference type="GeneID" id="25408482"/>
<evidence type="ECO:0000313" key="14">
    <source>
        <dbReference type="Proteomes" id="UP000027730"/>
    </source>
</evidence>
<dbReference type="GO" id="GO:0010008">
    <property type="term" value="C:endosome membrane"/>
    <property type="evidence" value="ECO:0007669"/>
    <property type="project" value="UniProtKB-SubCell"/>
</dbReference>
<keyword evidence="4 11" id="KW-0732">Signal</keyword>
<feature type="transmembrane region" description="Helical" evidence="10">
    <location>
        <begin position="223"/>
        <end position="244"/>
    </location>
</feature>
<dbReference type="EMBL" id="KL584702">
    <property type="protein sequence ID" value="KEQ77705.1"/>
    <property type="molecule type" value="Genomic_DNA"/>
</dbReference>
<dbReference type="PANTHER" id="PTHR15071">
    <property type="entry name" value="MANNOSE-6-PHOSPHATE RECEPTOR FAMILY MEMBER"/>
    <property type="match status" value="1"/>
</dbReference>
<comment type="subcellular location">
    <subcellularLocation>
        <location evidence="1">Endomembrane system</location>
    </subcellularLocation>
</comment>
<name>A0A074WWW0_9PEZI</name>
<evidence type="ECO:0000256" key="5">
    <source>
        <dbReference type="ARBA" id="ARBA00022989"/>
    </source>
</evidence>
<dbReference type="PANTHER" id="PTHR15071:SF0">
    <property type="entry name" value="MANNOSE 6-PHOSPHATE RECEPTOR-LIKE PROTEIN 1"/>
    <property type="match status" value="1"/>
</dbReference>
<proteinExistence type="predicted"/>
<sequence length="327" mass="35841">MHSSLWYHLLAFGLPLGLAAAASDDSKGKKEDRVPCTIRSPTSGAFFDLNPIHVILPEDLKKASKDARNESWSARGYDYGANFTLNFCGPVVENLTNVVGVDEARWQNVSAFYQLDGKTYSIGQQSSEPVFRGRKLVLNYTDGSPCPDTPTSSLLTRSKEPSTHLTRRKNTIISLLCNTDPLAPLNTVSFVASPDSCTYIFEARSSAACGGIEVAKQQLGPSGVFGVIALIAVIVYVVGGCVYQRTVMHQRGWRQLPNYSLWAGIASFVSDMFIILFSSCARFLPGRKGYSRVGSNFNNGSSAGRRGRSNSDDENRLIDNLDEEWED</sequence>
<evidence type="ECO:0000256" key="4">
    <source>
        <dbReference type="ARBA" id="ARBA00022729"/>
    </source>
</evidence>
<evidence type="ECO:0000256" key="8">
    <source>
        <dbReference type="ARBA" id="ARBA00023180"/>
    </source>
</evidence>
<evidence type="ECO:0000256" key="2">
    <source>
        <dbReference type="ARBA" id="ARBA00022448"/>
    </source>
</evidence>
<evidence type="ECO:0000256" key="3">
    <source>
        <dbReference type="ARBA" id="ARBA00022692"/>
    </source>
</evidence>
<dbReference type="STRING" id="1043004.A0A074WWW0"/>
<dbReference type="OrthoDB" id="4504960at2759"/>
<dbReference type="Gene3D" id="2.70.130.10">
    <property type="entry name" value="Mannose-6-phosphate receptor binding domain"/>
    <property type="match status" value="1"/>
</dbReference>
<dbReference type="GO" id="GO:0005770">
    <property type="term" value="C:late endosome"/>
    <property type="evidence" value="ECO:0007669"/>
    <property type="project" value="TreeGrafter"/>
</dbReference>
<evidence type="ECO:0000313" key="13">
    <source>
        <dbReference type="EMBL" id="KEQ77705.1"/>
    </source>
</evidence>
<evidence type="ECO:0000256" key="10">
    <source>
        <dbReference type="SAM" id="Phobius"/>
    </source>
</evidence>
<feature type="chain" id="PRO_5001701798" evidence="11">
    <location>
        <begin position="22"/>
        <end position="327"/>
    </location>
</feature>
<dbReference type="SUPFAM" id="SSF50911">
    <property type="entry name" value="Mannose 6-phosphate receptor domain"/>
    <property type="match status" value="1"/>
</dbReference>
<dbReference type="Pfam" id="PF02157">
    <property type="entry name" value="Man-6-P_recep"/>
    <property type="match status" value="1"/>
</dbReference>